<dbReference type="Proteomes" id="UP000190074">
    <property type="component" value="Unassembled WGS sequence"/>
</dbReference>
<sequence length="71" mass="7645">MIGPCRVFAYQYGPWCMIEIPELAGLTQAQWRSDADAQARSYIATAIGCDVADIAIEAVATCGPKNLPLLD</sequence>
<organism evidence="1 2">
    <name type="scientific">Mycobacteroides abscessus subsp. massiliense</name>
    <dbReference type="NCBI Taxonomy" id="1962118"/>
    <lineage>
        <taxon>Bacteria</taxon>
        <taxon>Bacillati</taxon>
        <taxon>Actinomycetota</taxon>
        <taxon>Actinomycetes</taxon>
        <taxon>Mycobacteriales</taxon>
        <taxon>Mycobacteriaceae</taxon>
        <taxon>Mycobacteroides</taxon>
        <taxon>Mycobacteroides abscessus</taxon>
    </lineage>
</organism>
<dbReference type="EMBL" id="FVGW01000026">
    <property type="protein sequence ID" value="SKN03454.1"/>
    <property type="molecule type" value="Genomic_DNA"/>
</dbReference>
<reference evidence="1 2" key="1">
    <citation type="submission" date="2016-11" db="EMBL/GenBank/DDBJ databases">
        <authorList>
            <consortium name="Pathogen Informatics"/>
        </authorList>
    </citation>
    <scope>NUCLEOTIDE SEQUENCE [LARGE SCALE GENOMIC DNA]</scope>
    <source>
        <strain evidence="1 2">911</strain>
    </source>
</reference>
<dbReference type="RefSeq" id="WP_079636370.1">
    <property type="nucleotide sequence ID" value="NZ_FVGW01000026.1"/>
</dbReference>
<name>A0A1U2FJ78_9MYCO</name>
<proteinExistence type="predicted"/>
<protein>
    <submittedName>
        <fullName evidence="1">Uncharacterized protein</fullName>
    </submittedName>
</protein>
<evidence type="ECO:0000313" key="1">
    <source>
        <dbReference type="EMBL" id="SKN03454.1"/>
    </source>
</evidence>
<dbReference type="AlphaFoldDB" id="A0A1U2FJ78"/>
<gene>
    <name evidence="1" type="ORF">SAMEA2259716_05807</name>
</gene>
<evidence type="ECO:0000313" key="2">
    <source>
        <dbReference type="Proteomes" id="UP000190074"/>
    </source>
</evidence>
<accession>A0A1U2FJ78</accession>